<gene>
    <name evidence="2" type="primary">LOC142173778</name>
</gene>
<protein>
    <submittedName>
        <fullName evidence="2">Uncharacterized protein LOC142173778</fullName>
    </submittedName>
</protein>
<organism evidence="1 2">
    <name type="scientific">Nicotiana tabacum</name>
    <name type="common">Common tobacco</name>
    <dbReference type="NCBI Taxonomy" id="4097"/>
    <lineage>
        <taxon>Eukaryota</taxon>
        <taxon>Viridiplantae</taxon>
        <taxon>Streptophyta</taxon>
        <taxon>Embryophyta</taxon>
        <taxon>Tracheophyta</taxon>
        <taxon>Spermatophyta</taxon>
        <taxon>Magnoliopsida</taxon>
        <taxon>eudicotyledons</taxon>
        <taxon>Gunneridae</taxon>
        <taxon>Pentapetalae</taxon>
        <taxon>asterids</taxon>
        <taxon>lamiids</taxon>
        <taxon>Solanales</taxon>
        <taxon>Solanaceae</taxon>
        <taxon>Nicotianoideae</taxon>
        <taxon>Nicotianeae</taxon>
        <taxon>Nicotiana</taxon>
    </lineage>
</organism>
<evidence type="ECO:0000313" key="2">
    <source>
        <dbReference type="RefSeq" id="XP_075095529.1"/>
    </source>
</evidence>
<dbReference type="RefSeq" id="XP_075095529.1">
    <property type="nucleotide sequence ID" value="XM_075239428.1"/>
</dbReference>
<reference evidence="1" key="1">
    <citation type="journal article" date="2014" name="Nat. Commun.">
        <title>The tobacco genome sequence and its comparison with those of tomato and potato.</title>
        <authorList>
            <person name="Sierro N."/>
            <person name="Battey J.N."/>
            <person name="Ouadi S."/>
            <person name="Bakaher N."/>
            <person name="Bovet L."/>
            <person name="Willig A."/>
            <person name="Goepfert S."/>
            <person name="Peitsch M.C."/>
            <person name="Ivanov N.V."/>
        </authorList>
    </citation>
    <scope>NUCLEOTIDE SEQUENCE [LARGE SCALE GENOMIC DNA]</scope>
</reference>
<sequence>MAGNEVASLDHNHPLFLQSSDAPRLVLIPLKLTGPDNYALWSRVIKLALREKSKLGFVDGTCVKSMYRGELAEQWEKCNAIILSWIGRIISTTLRQGTDPVTTYFSKMKYLWDELDFLMGLNERYSNIRSNVLAKRPVVTVNEAYAIVTQEESKRSLGVVDTHKEPLTMLAGRGQDFKGKRPGIICEHCGYKGHLKENCFKIIGYPADFKSKRKNQTGGGKVYTNSVNVNNEEGRAAAV</sequence>
<dbReference type="Proteomes" id="UP000790787">
    <property type="component" value="Chromosome 19"/>
</dbReference>
<accession>A0AC58TE89</accession>
<keyword evidence="1" id="KW-1185">Reference proteome</keyword>
<reference evidence="2" key="2">
    <citation type="submission" date="2025-08" db="UniProtKB">
        <authorList>
            <consortium name="RefSeq"/>
        </authorList>
    </citation>
    <scope>IDENTIFICATION</scope>
    <source>
        <tissue evidence="2">Leaf</tissue>
    </source>
</reference>
<proteinExistence type="predicted"/>
<name>A0AC58TE89_TOBAC</name>
<evidence type="ECO:0000313" key="1">
    <source>
        <dbReference type="Proteomes" id="UP000790787"/>
    </source>
</evidence>